<dbReference type="Proteomes" id="UP000001593">
    <property type="component" value="Unassembled WGS sequence"/>
</dbReference>
<dbReference type="EMBL" id="DS469736">
    <property type="protein sequence ID" value="EDO34296.1"/>
    <property type="molecule type" value="Genomic_DNA"/>
</dbReference>
<dbReference type="InParanoid" id="A7SPQ5"/>
<feature type="region of interest" description="Disordered" evidence="1">
    <location>
        <begin position="193"/>
        <end position="227"/>
    </location>
</feature>
<proteinExistence type="predicted"/>
<dbReference type="KEGG" id="nve:5505635"/>
<dbReference type="AlphaFoldDB" id="A7SPQ5"/>
<evidence type="ECO:0000313" key="3">
    <source>
        <dbReference type="Proteomes" id="UP000001593"/>
    </source>
</evidence>
<name>A7SPQ5_NEMVE</name>
<dbReference type="OMA" id="SXGASAS"/>
<feature type="region of interest" description="Disordered" evidence="1">
    <location>
        <begin position="1"/>
        <end position="27"/>
    </location>
</feature>
<gene>
    <name evidence="2" type="ORF">NEMVEDRAFT_v1g246632</name>
</gene>
<keyword evidence="3" id="KW-1185">Reference proteome</keyword>
<dbReference type="HOGENOM" id="CLU_720243_0_0_1"/>
<protein>
    <submittedName>
        <fullName evidence="2">Uncharacterized protein</fullName>
    </submittedName>
</protein>
<reference evidence="2 3" key="1">
    <citation type="journal article" date="2007" name="Science">
        <title>Sea anemone genome reveals ancestral eumetazoan gene repertoire and genomic organization.</title>
        <authorList>
            <person name="Putnam N.H."/>
            <person name="Srivastava M."/>
            <person name="Hellsten U."/>
            <person name="Dirks B."/>
            <person name="Chapman J."/>
            <person name="Salamov A."/>
            <person name="Terry A."/>
            <person name="Shapiro H."/>
            <person name="Lindquist E."/>
            <person name="Kapitonov V.V."/>
            <person name="Jurka J."/>
            <person name="Genikhovich G."/>
            <person name="Grigoriev I.V."/>
            <person name="Lucas S.M."/>
            <person name="Steele R.E."/>
            <person name="Finnerty J.R."/>
            <person name="Technau U."/>
            <person name="Martindale M.Q."/>
            <person name="Rokhsar D.S."/>
        </authorList>
    </citation>
    <scope>NUCLEOTIDE SEQUENCE [LARGE SCALE GENOMIC DNA]</scope>
    <source>
        <strain evidence="3">CH2 X CH6</strain>
    </source>
</reference>
<organism evidence="2 3">
    <name type="scientific">Nematostella vectensis</name>
    <name type="common">Starlet sea anemone</name>
    <dbReference type="NCBI Taxonomy" id="45351"/>
    <lineage>
        <taxon>Eukaryota</taxon>
        <taxon>Metazoa</taxon>
        <taxon>Cnidaria</taxon>
        <taxon>Anthozoa</taxon>
        <taxon>Hexacorallia</taxon>
        <taxon>Actiniaria</taxon>
        <taxon>Edwardsiidae</taxon>
        <taxon>Nematostella</taxon>
    </lineage>
</organism>
<accession>A7SPQ5</accession>
<sequence length="384" mass="44218">MAVLASPRDLQILHRKRPPPQQRKGTQSKEILQAFAKFPLDNAASCYRQRHFPPKRELGRCYHKHNTWPILGWIPPISNAPASKTKNYRFRAVTNRIQSATGMIVKPETKCDREMLHDSRLCRHFCELLGPNLCCDCTERRERLEVKKYEEIPDKQYLEKDPFTAFVSTHYSKYGRYFEEDSDEEVLVNEIDSDEEQWSDEGGTPRVKSAATVTKYTPPPSPGDSGYSSRVSFIRGLSRAQSCTQFRSLAFVPFIPPQREERIEAKLKEHRLRFSEKRQPSKVFTEKLNTFDASIASTLERLEERVELRDLIKGSRSNSRTVQPSTVGPVLMELKLINFTQYDKLGYGPTDISVPEKEVPVIEIQSCNLDEVFASKEILKATEQ</sequence>
<evidence type="ECO:0000256" key="1">
    <source>
        <dbReference type="SAM" id="MobiDB-lite"/>
    </source>
</evidence>
<evidence type="ECO:0000313" key="2">
    <source>
        <dbReference type="EMBL" id="EDO34296.1"/>
    </source>
</evidence>